<accession>A0A8T0JAP1</accession>
<feature type="transmembrane region" description="Helical" evidence="1">
    <location>
        <begin position="38"/>
        <end position="57"/>
    </location>
</feature>
<evidence type="ECO:0000256" key="1">
    <source>
        <dbReference type="SAM" id="Phobius"/>
    </source>
</evidence>
<reference evidence="3" key="1">
    <citation type="submission" date="2020-06" db="EMBL/GenBank/DDBJ databases">
        <title>WGS assembly of Ceratodon purpureus strain R40.</title>
        <authorList>
            <person name="Carey S.B."/>
            <person name="Jenkins J."/>
            <person name="Shu S."/>
            <person name="Lovell J.T."/>
            <person name="Sreedasyam A."/>
            <person name="Maumus F."/>
            <person name="Tiley G.P."/>
            <person name="Fernandez-Pozo N."/>
            <person name="Barry K."/>
            <person name="Chen C."/>
            <person name="Wang M."/>
            <person name="Lipzen A."/>
            <person name="Daum C."/>
            <person name="Saski C.A."/>
            <person name="Payton A.C."/>
            <person name="Mcbreen J.C."/>
            <person name="Conrad R.E."/>
            <person name="Kollar L.M."/>
            <person name="Olsson S."/>
            <person name="Huttunen S."/>
            <person name="Landis J.B."/>
            <person name="Wickett N.J."/>
            <person name="Johnson M.G."/>
            <person name="Rensing S.A."/>
            <person name="Grimwood J."/>
            <person name="Schmutz J."/>
            <person name="Mcdaniel S.F."/>
        </authorList>
    </citation>
    <scope>NUCLEOTIDE SEQUENCE</scope>
    <source>
        <strain evidence="3">R40</strain>
    </source>
</reference>
<evidence type="ECO:0000256" key="2">
    <source>
        <dbReference type="SAM" id="SignalP"/>
    </source>
</evidence>
<dbReference type="Proteomes" id="UP000822688">
    <property type="component" value="Chromosome 1"/>
</dbReference>
<keyword evidence="1" id="KW-0812">Transmembrane</keyword>
<name>A0A8T0JAP1_CERPU</name>
<organism evidence="3 4">
    <name type="scientific">Ceratodon purpureus</name>
    <name type="common">Fire moss</name>
    <name type="synonym">Dicranum purpureum</name>
    <dbReference type="NCBI Taxonomy" id="3225"/>
    <lineage>
        <taxon>Eukaryota</taxon>
        <taxon>Viridiplantae</taxon>
        <taxon>Streptophyta</taxon>
        <taxon>Embryophyta</taxon>
        <taxon>Bryophyta</taxon>
        <taxon>Bryophytina</taxon>
        <taxon>Bryopsida</taxon>
        <taxon>Dicranidae</taxon>
        <taxon>Pseudoditrichales</taxon>
        <taxon>Ditrichaceae</taxon>
        <taxon>Ceratodon</taxon>
    </lineage>
</organism>
<keyword evidence="2" id="KW-0732">Signal</keyword>
<sequence length="59" mass="6865">MCIRSLLWQTSIAMFLTLFCPTPSKVSPGGSVTFVLYIYPWVSLFHYDCMCVVWMMFES</sequence>
<dbReference type="AlphaFoldDB" id="A0A8T0JAP1"/>
<evidence type="ECO:0000313" key="4">
    <source>
        <dbReference type="Proteomes" id="UP000822688"/>
    </source>
</evidence>
<evidence type="ECO:0000313" key="3">
    <source>
        <dbReference type="EMBL" id="KAG0592807.1"/>
    </source>
</evidence>
<feature type="signal peptide" evidence="2">
    <location>
        <begin position="1"/>
        <end position="24"/>
    </location>
</feature>
<keyword evidence="1" id="KW-1133">Transmembrane helix</keyword>
<gene>
    <name evidence="3" type="ORF">KC19_1G282500</name>
</gene>
<keyword evidence="1" id="KW-0472">Membrane</keyword>
<dbReference type="EMBL" id="CM026421">
    <property type="protein sequence ID" value="KAG0592807.1"/>
    <property type="molecule type" value="Genomic_DNA"/>
</dbReference>
<feature type="chain" id="PRO_5035945448" evidence="2">
    <location>
        <begin position="25"/>
        <end position="59"/>
    </location>
</feature>
<protein>
    <submittedName>
        <fullName evidence="3">Uncharacterized protein</fullName>
    </submittedName>
</protein>
<comment type="caution">
    <text evidence="3">The sequence shown here is derived from an EMBL/GenBank/DDBJ whole genome shotgun (WGS) entry which is preliminary data.</text>
</comment>
<keyword evidence="4" id="KW-1185">Reference proteome</keyword>
<proteinExistence type="predicted"/>